<dbReference type="AlphaFoldDB" id="A0AAN6X1S3"/>
<feature type="compositionally biased region" description="Polar residues" evidence="1">
    <location>
        <begin position="1"/>
        <end position="22"/>
    </location>
</feature>
<keyword evidence="3" id="KW-1185">Reference proteome</keyword>
<comment type="caution">
    <text evidence="2">The sequence shown here is derived from an EMBL/GenBank/DDBJ whole genome shotgun (WGS) entry which is preliminary data.</text>
</comment>
<evidence type="ECO:0000313" key="2">
    <source>
        <dbReference type="EMBL" id="KAK4192300.1"/>
    </source>
</evidence>
<gene>
    <name evidence="2" type="ORF">QBC35DRAFT_447615</name>
</gene>
<proteinExistence type="predicted"/>
<dbReference type="EMBL" id="MU864355">
    <property type="protein sequence ID" value="KAK4192300.1"/>
    <property type="molecule type" value="Genomic_DNA"/>
</dbReference>
<organism evidence="2 3">
    <name type="scientific">Podospora australis</name>
    <dbReference type="NCBI Taxonomy" id="1536484"/>
    <lineage>
        <taxon>Eukaryota</taxon>
        <taxon>Fungi</taxon>
        <taxon>Dikarya</taxon>
        <taxon>Ascomycota</taxon>
        <taxon>Pezizomycotina</taxon>
        <taxon>Sordariomycetes</taxon>
        <taxon>Sordariomycetidae</taxon>
        <taxon>Sordariales</taxon>
        <taxon>Podosporaceae</taxon>
        <taxon>Podospora</taxon>
    </lineage>
</organism>
<sequence>MSQNTPTEGQPAQSSETQQETQDLPPYTLLLKIQPRTWGDDWRKQIREEVKDEAERTPATDRYRFMLRYPEPGYPTFAEIKPEPKNLQPYELELAKHGVVRLAYLRCPGPESRHDLSMTTAQQFWKGVFTWQEPGKYPTAQPAQLDLSKRELRRYDQPHFYYYAVMFDMPIYDPTGQFRFRLGIPPKEEKEGPRTLESAAWSAAFIYLVGHVRLGADMCTNCLELLV</sequence>
<feature type="region of interest" description="Disordered" evidence="1">
    <location>
        <begin position="1"/>
        <end position="27"/>
    </location>
</feature>
<accession>A0AAN6X1S3</accession>
<evidence type="ECO:0000313" key="3">
    <source>
        <dbReference type="Proteomes" id="UP001302126"/>
    </source>
</evidence>
<name>A0AAN6X1S3_9PEZI</name>
<evidence type="ECO:0000256" key="1">
    <source>
        <dbReference type="SAM" id="MobiDB-lite"/>
    </source>
</evidence>
<dbReference type="Proteomes" id="UP001302126">
    <property type="component" value="Unassembled WGS sequence"/>
</dbReference>
<reference evidence="2" key="2">
    <citation type="submission" date="2023-05" db="EMBL/GenBank/DDBJ databases">
        <authorList>
            <consortium name="Lawrence Berkeley National Laboratory"/>
            <person name="Steindorff A."/>
            <person name="Hensen N."/>
            <person name="Bonometti L."/>
            <person name="Westerberg I."/>
            <person name="Brannstrom I.O."/>
            <person name="Guillou S."/>
            <person name="Cros-Aarteil S."/>
            <person name="Calhoun S."/>
            <person name="Haridas S."/>
            <person name="Kuo A."/>
            <person name="Mondo S."/>
            <person name="Pangilinan J."/>
            <person name="Riley R."/>
            <person name="Labutti K."/>
            <person name="Andreopoulos B."/>
            <person name="Lipzen A."/>
            <person name="Chen C."/>
            <person name="Yanf M."/>
            <person name="Daum C."/>
            <person name="Ng V."/>
            <person name="Clum A."/>
            <person name="Ohm R."/>
            <person name="Martin F."/>
            <person name="Silar P."/>
            <person name="Natvig D."/>
            <person name="Lalanne C."/>
            <person name="Gautier V."/>
            <person name="Ament-Velasquez S.L."/>
            <person name="Kruys A."/>
            <person name="Hutchinson M.I."/>
            <person name="Powell A.J."/>
            <person name="Barry K."/>
            <person name="Miller A.N."/>
            <person name="Grigoriev I.V."/>
            <person name="Debuchy R."/>
            <person name="Gladieux P."/>
            <person name="Thoren M.H."/>
            <person name="Johannesson H."/>
        </authorList>
    </citation>
    <scope>NUCLEOTIDE SEQUENCE</scope>
    <source>
        <strain evidence="2">PSN309</strain>
    </source>
</reference>
<reference evidence="2" key="1">
    <citation type="journal article" date="2023" name="Mol. Phylogenet. Evol.">
        <title>Genome-scale phylogeny and comparative genomics of the fungal order Sordariales.</title>
        <authorList>
            <person name="Hensen N."/>
            <person name="Bonometti L."/>
            <person name="Westerberg I."/>
            <person name="Brannstrom I.O."/>
            <person name="Guillou S."/>
            <person name="Cros-Aarteil S."/>
            <person name="Calhoun S."/>
            <person name="Haridas S."/>
            <person name="Kuo A."/>
            <person name="Mondo S."/>
            <person name="Pangilinan J."/>
            <person name="Riley R."/>
            <person name="LaButti K."/>
            <person name="Andreopoulos B."/>
            <person name="Lipzen A."/>
            <person name="Chen C."/>
            <person name="Yan M."/>
            <person name="Daum C."/>
            <person name="Ng V."/>
            <person name="Clum A."/>
            <person name="Steindorff A."/>
            <person name="Ohm R.A."/>
            <person name="Martin F."/>
            <person name="Silar P."/>
            <person name="Natvig D.O."/>
            <person name="Lalanne C."/>
            <person name="Gautier V."/>
            <person name="Ament-Velasquez S.L."/>
            <person name="Kruys A."/>
            <person name="Hutchinson M.I."/>
            <person name="Powell A.J."/>
            <person name="Barry K."/>
            <person name="Miller A.N."/>
            <person name="Grigoriev I.V."/>
            <person name="Debuchy R."/>
            <person name="Gladieux P."/>
            <person name="Hiltunen Thoren M."/>
            <person name="Johannesson H."/>
        </authorList>
    </citation>
    <scope>NUCLEOTIDE SEQUENCE</scope>
    <source>
        <strain evidence="2">PSN309</strain>
    </source>
</reference>
<protein>
    <submittedName>
        <fullName evidence="2">Uncharacterized protein</fullName>
    </submittedName>
</protein>